<dbReference type="Gene3D" id="1.20.1270.180">
    <property type="match status" value="1"/>
</dbReference>
<proteinExistence type="predicted"/>
<organism evidence="3 4">
    <name type="scientific">Yersinia intermedia</name>
    <dbReference type="NCBI Taxonomy" id="631"/>
    <lineage>
        <taxon>Bacteria</taxon>
        <taxon>Pseudomonadati</taxon>
        <taxon>Pseudomonadota</taxon>
        <taxon>Gammaproteobacteria</taxon>
        <taxon>Enterobacterales</taxon>
        <taxon>Yersiniaceae</taxon>
        <taxon>Yersinia</taxon>
    </lineage>
</organism>
<protein>
    <submittedName>
        <fullName evidence="3">Uncharacterized protein conserved in bacteria</fullName>
    </submittedName>
</protein>
<evidence type="ECO:0000313" key="3">
    <source>
        <dbReference type="EMBL" id="CRY56868.1"/>
    </source>
</evidence>
<feature type="domain" description="Lysozyme inhibitor LprI-like N-terminal" evidence="2">
    <location>
        <begin position="33"/>
        <end position="120"/>
    </location>
</feature>
<dbReference type="EMBL" id="CWJI01000018">
    <property type="protein sequence ID" value="CRY56868.1"/>
    <property type="molecule type" value="Genomic_DNA"/>
</dbReference>
<dbReference type="AlphaFoldDB" id="A0A0H5M088"/>
<feature type="signal peptide" evidence="1">
    <location>
        <begin position="1"/>
        <end position="21"/>
    </location>
</feature>
<keyword evidence="1" id="KW-0732">Signal</keyword>
<reference evidence="4" key="1">
    <citation type="submission" date="2015-03" db="EMBL/GenBank/DDBJ databases">
        <authorList>
            <consortium name="Pathogen Informatics"/>
        </authorList>
    </citation>
    <scope>NUCLEOTIDE SEQUENCE [LARGE SCALE GENOMIC DNA]</scope>
    <source>
        <strain evidence="4">R148</strain>
    </source>
</reference>
<evidence type="ECO:0000256" key="1">
    <source>
        <dbReference type="SAM" id="SignalP"/>
    </source>
</evidence>
<dbReference type="Pfam" id="PF07007">
    <property type="entry name" value="LprI"/>
    <property type="match status" value="1"/>
</dbReference>
<name>A0A0H5M088_YERIN</name>
<dbReference type="Proteomes" id="UP000043316">
    <property type="component" value="Unassembled WGS sequence"/>
</dbReference>
<evidence type="ECO:0000313" key="4">
    <source>
        <dbReference type="Proteomes" id="UP000043316"/>
    </source>
</evidence>
<evidence type="ECO:0000259" key="2">
    <source>
        <dbReference type="Pfam" id="PF07007"/>
    </source>
</evidence>
<sequence>MIKFVKFIMFMSCFCSFSIYAMSEDEGGNYLKISEEYKKSDSELNEIYIHQMTEYKKEGAAFYGQEKSKDIYLKKAQQVWVKMRDASCDYETYESQRGTGFSSIYEQCLLDKTNERVKYLKENN</sequence>
<dbReference type="RefSeq" id="WP_053010305.1">
    <property type="nucleotide sequence ID" value="NZ_CWJI01000018.1"/>
</dbReference>
<feature type="chain" id="PRO_5005221178" evidence="1">
    <location>
        <begin position="22"/>
        <end position="124"/>
    </location>
</feature>
<accession>A0A0H5M088</accession>
<gene>
    <name evidence="3" type="ORF">ERS008476_03915</name>
</gene>
<dbReference type="InterPro" id="IPR009739">
    <property type="entry name" value="LprI-like_N"/>
</dbReference>